<gene>
    <name evidence="2" type="ordered locus">Kfla_1494</name>
</gene>
<dbReference type="KEGG" id="kfl:Kfla_1494"/>
<dbReference type="AlphaFoldDB" id="D2PLG5"/>
<evidence type="ECO:0000259" key="1">
    <source>
        <dbReference type="SMART" id="SM00530"/>
    </source>
</evidence>
<dbReference type="PANTHER" id="PTHR35010">
    <property type="entry name" value="BLL4672 PROTEIN-RELATED"/>
    <property type="match status" value="1"/>
</dbReference>
<dbReference type="EMBL" id="CP001736">
    <property type="protein sequence ID" value="ADB30594.1"/>
    <property type="molecule type" value="Genomic_DNA"/>
</dbReference>
<dbReference type="Pfam" id="PF17765">
    <property type="entry name" value="MLTR_LBD"/>
    <property type="match status" value="1"/>
</dbReference>
<dbReference type="SMART" id="SM00530">
    <property type="entry name" value="HTH_XRE"/>
    <property type="match status" value="1"/>
</dbReference>
<accession>D2PLG5</accession>
<evidence type="ECO:0000313" key="3">
    <source>
        <dbReference type="Proteomes" id="UP000007967"/>
    </source>
</evidence>
<feature type="domain" description="HTH cro/C1-type" evidence="1">
    <location>
        <begin position="12"/>
        <end position="83"/>
    </location>
</feature>
<dbReference type="GO" id="GO:0003677">
    <property type="term" value="F:DNA binding"/>
    <property type="evidence" value="ECO:0007669"/>
    <property type="project" value="InterPro"/>
</dbReference>
<dbReference type="PANTHER" id="PTHR35010:SF2">
    <property type="entry name" value="BLL4672 PROTEIN"/>
    <property type="match status" value="1"/>
</dbReference>
<keyword evidence="3" id="KW-1185">Reference proteome</keyword>
<reference evidence="2 3" key="2">
    <citation type="journal article" date="2010" name="Stand. Genomic Sci.">
        <title>Complete genome sequence of Kribbella flavida type strain (IFO 14399).</title>
        <authorList>
            <person name="Pukall R."/>
            <person name="Lapidus A."/>
            <person name="Glavina Del Rio T."/>
            <person name="Copeland A."/>
            <person name="Tice H."/>
            <person name="Cheng J.-F."/>
            <person name="Lucas S."/>
            <person name="Chen F."/>
            <person name="Nolan M."/>
            <person name="LaButti K."/>
            <person name="Pati A."/>
            <person name="Ivanova N."/>
            <person name="Mavrommatis K."/>
            <person name="Mikhailova N."/>
            <person name="Pitluck S."/>
            <person name="Bruce D."/>
            <person name="Goodwin L."/>
            <person name="Land M."/>
            <person name="Hauser L."/>
            <person name="Chang Y.-J."/>
            <person name="Jeffries C.D."/>
            <person name="Chen A."/>
            <person name="Palaniappan K."/>
            <person name="Chain P."/>
            <person name="Rohde M."/>
            <person name="Goeker M."/>
            <person name="Bristow J."/>
            <person name="Eisen J.A."/>
            <person name="Markowitz V."/>
            <person name="Hugenholtz P."/>
            <person name="Kyrpides N.C."/>
            <person name="Klenk H.-P."/>
            <person name="Brettin T."/>
        </authorList>
    </citation>
    <scope>NUCLEOTIDE SEQUENCE [LARGE SCALE GENOMIC DNA]</scope>
    <source>
        <strain evidence="3">DSM 17836 / JCM 10339 / NBRC 14399</strain>
    </source>
</reference>
<dbReference type="Gene3D" id="3.30.450.180">
    <property type="match status" value="1"/>
</dbReference>
<dbReference type="HOGENOM" id="CLU_057862_1_0_11"/>
<proteinExistence type="predicted"/>
<evidence type="ECO:0000313" key="2">
    <source>
        <dbReference type="EMBL" id="ADB30594.1"/>
    </source>
</evidence>
<reference evidence="3" key="1">
    <citation type="submission" date="2009-09" db="EMBL/GenBank/DDBJ databases">
        <title>The complete genome of Kribbella flavida DSM 17836.</title>
        <authorList>
            <consortium name="US DOE Joint Genome Institute (JGI-PGF)"/>
            <person name="Lucas S."/>
            <person name="Copeland A."/>
            <person name="Lapidus A."/>
            <person name="Glavina del Rio T."/>
            <person name="Dalin E."/>
            <person name="Tice H."/>
            <person name="Bruce D."/>
            <person name="Goodwin L."/>
            <person name="Pitluck S."/>
            <person name="Kyrpides N."/>
            <person name="Mavromatis K."/>
            <person name="Ivanova N."/>
            <person name="Saunders E."/>
            <person name="Brettin T."/>
            <person name="Detter J.C."/>
            <person name="Han C."/>
            <person name="Larimer F."/>
            <person name="Land M."/>
            <person name="Hauser L."/>
            <person name="Markowitz V."/>
            <person name="Cheng J.-F."/>
            <person name="Hugenholtz P."/>
            <person name="Woyke T."/>
            <person name="Wu D."/>
            <person name="Pukall R."/>
            <person name="Klenk H.-P."/>
            <person name="Eisen J.A."/>
        </authorList>
    </citation>
    <scope>NUCLEOTIDE SEQUENCE [LARGE SCALE GENOMIC DNA]</scope>
    <source>
        <strain evidence="3">DSM 17836 / JCM 10339 / NBRC 14399</strain>
    </source>
</reference>
<dbReference type="InterPro" id="IPR001387">
    <property type="entry name" value="Cro/C1-type_HTH"/>
</dbReference>
<dbReference type="InterPro" id="IPR041413">
    <property type="entry name" value="MLTR_LBD"/>
</dbReference>
<organism evidence="2 3">
    <name type="scientific">Kribbella flavida (strain DSM 17836 / JCM 10339 / NBRC 14399)</name>
    <dbReference type="NCBI Taxonomy" id="479435"/>
    <lineage>
        <taxon>Bacteria</taxon>
        <taxon>Bacillati</taxon>
        <taxon>Actinomycetota</taxon>
        <taxon>Actinomycetes</taxon>
        <taxon>Propionibacteriales</taxon>
        <taxon>Kribbellaceae</taxon>
        <taxon>Kribbella</taxon>
    </lineage>
</organism>
<dbReference type="CDD" id="cd00093">
    <property type="entry name" value="HTH_XRE"/>
    <property type="match status" value="1"/>
</dbReference>
<dbReference type="Pfam" id="PF13560">
    <property type="entry name" value="HTH_31"/>
    <property type="match status" value="1"/>
</dbReference>
<sequence>MDSDKTNPLGDFLRARRADLRPEQVGLSGGNRRVPGLRRDEVATLAGLSVGHYTRLEQGKELHPTRQTVASLCRALRLDKAASLELYRLARPVARRTRPHRIERAAPEVLRLLNDWTVAPAYVMGRFQDVLARNPLATALHNRFVLGDNLLRMIFLDPAGREFFRDWRTTARAAVHDLRQAAQETPDEQGVRDLVGELSIASAEFRQLWAGRDPRGRISRGGSYFHPDVGLLQLRPQRFSLTDHPGQHLIAEPAEPGSPSADALTLLSTLVTHN</sequence>
<protein>
    <submittedName>
        <fullName evidence="2">Helix-turn-helix domain protein</fullName>
    </submittedName>
</protein>
<name>D2PLG5_KRIFD</name>
<dbReference type="OrthoDB" id="3212310at2"/>
<dbReference type="Proteomes" id="UP000007967">
    <property type="component" value="Chromosome"/>
</dbReference>
<dbReference type="SUPFAM" id="SSF47413">
    <property type="entry name" value="lambda repressor-like DNA-binding domains"/>
    <property type="match status" value="1"/>
</dbReference>
<dbReference type="RefSeq" id="WP_012919150.1">
    <property type="nucleotide sequence ID" value="NC_013729.1"/>
</dbReference>
<dbReference type="Gene3D" id="1.10.260.40">
    <property type="entry name" value="lambda repressor-like DNA-binding domains"/>
    <property type="match status" value="1"/>
</dbReference>
<dbReference type="eggNOG" id="COG1396">
    <property type="taxonomic scope" value="Bacteria"/>
</dbReference>
<dbReference type="InterPro" id="IPR010982">
    <property type="entry name" value="Lambda_DNA-bd_dom_sf"/>
</dbReference>